<dbReference type="EMBL" id="JACJVQ010000005">
    <property type="protein sequence ID" value="MBB6633666.1"/>
    <property type="molecule type" value="Genomic_DNA"/>
</dbReference>
<dbReference type="InterPro" id="IPR035994">
    <property type="entry name" value="Nucleoside_phosphorylase_sf"/>
</dbReference>
<proteinExistence type="inferred from homology"/>
<comment type="caution">
    <text evidence="4">The sequence shown here is derived from an EMBL/GenBank/DDBJ whole genome shotgun (WGS) entry which is preliminary data.</text>
</comment>
<dbReference type="PANTHER" id="PTHR46832:SF2">
    <property type="entry name" value="FUTALOSINE HYDROLASE"/>
    <property type="match status" value="1"/>
</dbReference>
<keyword evidence="4" id="KW-0326">Glycosidase</keyword>
<dbReference type="GO" id="GO:0019284">
    <property type="term" value="P:L-methionine salvage from S-adenosylmethionine"/>
    <property type="evidence" value="ECO:0007669"/>
    <property type="project" value="TreeGrafter"/>
</dbReference>
<dbReference type="GO" id="GO:0008782">
    <property type="term" value="F:adenosylhomocysteine nucleosidase activity"/>
    <property type="evidence" value="ECO:0007669"/>
    <property type="project" value="TreeGrafter"/>
</dbReference>
<dbReference type="CDD" id="cd17766">
    <property type="entry name" value="futalosine_nucleosidase_MqnB"/>
    <property type="match status" value="1"/>
</dbReference>
<keyword evidence="1" id="KW-0474">Menaquinone biosynthesis</keyword>
<dbReference type="NCBIfam" id="TIGR03664">
    <property type="entry name" value="fut_nucase"/>
    <property type="match status" value="1"/>
</dbReference>
<dbReference type="Proteomes" id="UP000535838">
    <property type="component" value="Unassembled WGS sequence"/>
</dbReference>
<comment type="function">
    <text evidence="1">Catalyzes the hydrolysis of futalosine (FL) to dehypoxanthine futalosine (DHFL) and hypoxanthine, a step in the biosynthesis of menaquinone (MK, vitamin K2).</text>
</comment>
<protein>
    <recommendedName>
        <fullName evidence="1 2">Futalosine hydrolase</fullName>
        <shortName evidence="1">FL hydrolase</shortName>
        <ecNumber evidence="1 2">3.2.2.26</ecNumber>
    </recommendedName>
    <alternativeName>
        <fullName evidence="1">Futalosine nucleosidase</fullName>
    </alternativeName>
    <alternativeName>
        <fullName evidence="1">Menaquinone biosynthetic enzyme MqnB</fullName>
    </alternativeName>
</protein>
<dbReference type="Gene3D" id="3.40.50.1580">
    <property type="entry name" value="Nucleoside phosphorylase domain"/>
    <property type="match status" value="1"/>
</dbReference>
<evidence type="ECO:0000256" key="1">
    <source>
        <dbReference type="HAMAP-Rule" id="MF_00991"/>
    </source>
</evidence>
<sequence>MQDSERKRYKNVLIMTAVPIERDAVQRGLERADADGIAVRVAGVGPAAAAASTAAVLAKGSYDLVISAGIGGGYPGRAEIGSIVVSSAIIAADLGAETPDGFSAVDELGFGSARIEVDPELAGRLTDALRNADLAAVQGPALTLSTVTGTAATAERLAARIPGASSEGMEGFGVAAAARQFGIPALELRAVSNPVGPRDRSAWRIPDALQSLERATTILAEVLR</sequence>
<dbReference type="HAMAP" id="MF_00991">
    <property type="entry name" value="MqnB"/>
    <property type="match status" value="1"/>
</dbReference>
<dbReference type="GO" id="GO:0005829">
    <property type="term" value="C:cytosol"/>
    <property type="evidence" value="ECO:0007669"/>
    <property type="project" value="TreeGrafter"/>
</dbReference>
<dbReference type="InterPro" id="IPR000845">
    <property type="entry name" value="Nucleoside_phosphorylase_d"/>
</dbReference>
<gene>
    <name evidence="1" type="primary">mqnB</name>
    <name evidence="4" type="ORF">H7B67_06060</name>
</gene>
<dbReference type="InterPro" id="IPR019963">
    <property type="entry name" value="FL_hydrolase_MqnB"/>
</dbReference>
<dbReference type="UniPathway" id="UPA00079"/>
<comment type="pathway">
    <text evidence="1">Quinol/quinone metabolism; menaquinone biosynthesis.</text>
</comment>
<dbReference type="GO" id="GO:0009234">
    <property type="term" value="P:menaquinone biosynthetic process"/>
    <property type="evidence" value="ECO:0007669"/>
    <property type="project" value="UniProtKB-UniRule"/>
</dbReference>
<comment type="catalytic activity">
    <reaction evidence="1">
        <text>futalosine + H2O = dehypoxanthine futalosine + hypoxanthine</text>
        <dbReference type="Rhea" id="RHEA:25904"/>
        <dbReference type="ChEBI" id="CHEBI:15377"/>
        <dbReference type="ChEBI" id="CHEBI:17368"/>
        <dbReference type="ChEBI" id="CHEBI:58863"/>
        <dbReference type="ChEBI" id="CHEBI:58864"/>
        <dbReference type="EC" id="3.2.2.26"/>
    </reaction>
</comment>
<dbReference type="NCBIfam" id="NF006087">
    <property type="entry name" value="PRK08236.1"/>
    <property type="match status" value="1"/>
</dbReference>
<accession>A0A841SSU6</accession>
<dbReference type="GO" id="GO:0008930">
    <property type="term" value="F:methylthioadenosine nucleosidase activity"/>
    <property type="evidence" value="ECO:0007669"/>
    <property type="project" value="TreeGrafter"/>
</dbReference>
<evidence type="ECO:0000313" key="4">
    <source>
        <dbReference type="EMBL" id="MBB6633666.1"/>
    </source>
</evidence>
<evidence type="ECO:0000313" key="5">
    <source>
        <dbReference type="Proteomes" id="UP000535838"/>
    </source>
</evidence>
<keyword evidence="5" id="KW-1185">Reference proteome</keyword>
<evidence type="ECO:0000256" key="2">
    <source>
        <dbReference type="NCBIfam" id="TIGR03664"/>
    </source>
</evidence>
<feature type="domain" description="Nucleoside phosphorylase" evidence="3">
    <location>
        <begin position="37"/>
        <end position="223"/>
    </location>
</feature>
<dbReference type="Pfam" id="PF01048">
    <property type="entry name" value="PNP_UDP_1"/>
    <property type="match status" value="1"/>
</dbReference>
<dbReference type="RefSeq" id="WP_185118894.1">
    <property type="nucleotide sequence ID" value="NZ_JACJVQ010000005.1"/>
</dbReference>
<organism evidence="4 5">
    <name type="scientific">Cohnella thailandensis</name>
    <dbReference type="NCBI Taxonomy" id="557557"/>
    <lineage>
        <taxon>Bacteria</taxon>
        <taxon>Bacillati</taxon>
        <taxon>Bacillota</taxon>
        <taxon>Bacilli</taxon>
        <taxon>Bacillales</taxon>
        <taxon>Paenibacillaceae</taxon>
        <taxon>Cohnella</taxon>
    </lineage>
</organism>
<comment type="similarity">
    <text evidence="1">Belongs to the PNP/UDP phosphorylase family. Futalosine hydrolase subfamily.</text>
</comment>
<dbReference type="AlphaFoldDB" id="A0A841SSU6"/>
<reference evidence="4 5" key="1">
    <citation type="submission" date="2020-08" db="EMBL/GenBank/DDBJ databases">
        <title>Cohnella phylogeny.</title>
        <authorList>
            <person name="Dunlap C."/>
        </authorList>
    </citation>
    <scope>NUCLEOTIDE SEQUENCE [LARGE SCALE GENOMIC DNA]</scope>
    <source>
        <strain evidence="4 5">DSM 25241</strain>
    </source>
</reference>
<dbReference type="SUPFAM" id="SSF53167">
    <property type="entry name" value="Purine and uridine phosphorylases"/>
    <property type="match status" value="1"/>
</dbReference>
<dbReference type="EC" id="3.2.2.26" evidence="1 2"/>
<dbReference type="PANTHER" id="PTHR46832">
    <property type="entry name" value="5'-METHYLTHIOADENOSINE/S-ADENOSYLHOMOCYSTEINE NUCLEOSIDASE"/>
    <property type="match status" value="1"/>
</dbReference>
<evidence type="ECO:0000259" key="3">
    <source>
        <dbReference type="Pfam" id="PF01048"/>
    </source>
</evidence>
<keyword evidence="1 4" id="KW-0378">Hydrolase</keyword>
<dbReference type="GO" id="GO:0009116">
    <property type="term" value="P:nucleoside metabolic process"/>
    <property type="evidence" value="ECO:0007669"/>
    <property type="project" value="InterPro"/>
</dbReference>
<name>A0A841SSU6_9BACL</name>